<dbReference type="InterPro" id="IPR010598">
    <property type="entry name" value="C5-epim_C"/>
</dbReference>
<keyword evidence="10" id="KW-0472">Membrane</keyword>
<dbReference type="UniPathway" id="UPA00862"/>
<evidence type="ECO:0000256" key="5">
    <source>
        <dbReference type="ARBA" id="ARBA00005584"/>
    </source>
</evidence>
<keyword evidence="8" id="KW-0735">Signal-anchor</keyword>
<evidence type="ECO:0000256" key="9">
    <source>
        <dbReference type="ARBA" id="ARBA00022989"/>
    </source>
</evidence>
<comment type="pathway">
    <text evidence="4">Glycan metabolism; heparan sulfate biosynthesis.</text>
</comment>
<dbReference type="EC" id="5.1.3.17" evidence="6"/>
<sequence>MRALRRHLRRGDSCFRALVLVIASVCVASMGVWVWGSGALLFKKRYVPCSRGAQWSNGRCPPPAHTPPPGWSVTGASVPPHRAPGQAAPSKVLAVNPAKVCPPCPEVKPPPPSVLPMASDPQGINCSVNGEYLIGCRKDDNEVYMPATFVKKYFDVYGDIKKGVYDFRYSYGSVHAPTDVYEPGGAFLNFHRYFVEVRGMLLCTTASEGVPLAIQWDPKGYFYPITVAQFGLAHHAKGIINGNPEPKKLSHGDLGEAGWKVAPDGSASIKVVEDQVKGRTRKVLAFNAPESMTSESLTFPIHSEEMALCVSIKMTGPVGGITIRVKTKRYPVAYLHFTHEDVWMRVDGAHVTLGMKQKNLGKWMRLTRDLDVDTIKAFNDGKDHARQALEIIDVTVHGRGLLDNLTVAASAHNENLMHAADWLLENQDDKGGWATSSALDNFEMQLPPGWYSAMGQGQGMSTLVRAFNVTGDRRYLESAERALHLYTLGSEEGGVRARFLGQLDWYEEYPTVPTSSFVLNGFIFSMMGLYDVMKTSQGAAQALAQKLWDAGMKSLKFMLGMYDTGAGTLYDLRHVINHEPPNRARWDYHVTHIALIHEMAIVDGDPIFWEAWARWKGYLKATLLRRHLSSHPRRETNRTIQRKNWRPPGLFALANDLPYMVVDCDMKQFTTGQRAGIQWTFMKQLEDLYPTDDITASPKSNRARRRS</sequence>
<evidence type="ECO:0000256" key="6">
    <source>
        <dbReference type="ARBA" id="ARBA00012087"/>
    </source>
</evidence>
<dbReference type="GO" id="GO:0015012">
    <property type="term" value="P:heparan sulfate proteoglycan biosynthetic process"/>
    <property type="evidence" value="ECO:0007669"/>
    <property type="project" value="InterPro"/>
</dbReference>
<evidence type="ECO:0000313" key="16">
    <source>
        <dbReference type="EMBL" id="RUS88727.1"/>
    </source>
</evidence>
<evidence type="ECO:0000256" key="2">
    <source>
        <dbReference type="ARBA" id="ARBA00004606"/>
    </source>
</evidence>
<dbReference type="Pfam" id="PF06662">
    <property type="entry name" value="C5-epim_C"/>
    <property type="match status" value="1"/>
</dbReference>
<reference evidence="16 17" key="1">
    <citation type="submission" date="2019-01" db="EMBL/GenBank/DDBJ databases">
        <title>A draft genome assembly of the solar-powered sea slug Elysia chlorotica.</title>
        <authorList>
            <person name="Cai H."/>
            <person name="Li Q."/>
            <person name="Fang X."/>
            <person name="Li J."/>
            <person name="Curtis N.E."/>
            <person name="Altenburger A."/>
            <person name="Shibata T."/>
            <person name="Feng M."/>
            <person name="Maeda T."/>
            <person name="Schwartz J.A."/>
            <person name="Shigenobu S."/>
            <person name="Lundholm N."/>
            <person name="Nishiyama T."/>
            <person name="Yang H."/>
            <person name="Hasebe M."/>
            <person name="Li S."/>
            <person name="Pierce S.K."/>
            <person name="Wang J."/>
        </authorList>
    </citation>
    <scope>NUCLEOTIDE SEQUENCE [LARGE SCALE GENOMIC DNA]</scope>
    <source>
        <strain evidence="16">EC2010</strain>
        <tissue evidence="16">Whole organism of an adult</tissue>
    </source>
</reference>
<evidence type="ECO:0000256" key="13">
    <source>
        <dbReference type="SAM" id="MobiDB-lite"/>
    </source>
</evidence>
<dbReference type="OrthoDB" id="5914444at2759"/>
<evidence type="ECO:0000259" key="15">
    <source>
        <dbReference type="Pfam" id="PF21174"/>
    </source>
</evidence>
<feature type="domain" description="D-glucuronyl C5-epimerase beta-sandwich" evidence="15">
    <location>
        <begin position="281"/>
        <end position="398"/>
    </location>
</feature>
<evidence type="ECO:0000256" key="7">
    <source>
        <dbReference type="ARBA" id="ARBA00022692"/>
    </source>
</evidence>
<keyword evidence="9" id="KW-1133">Transmembrane helix</keyword>
<dbReference type="AlphaFoldDB" id="A0A3S0ZWY0"/>
<dbReference type="InterPro" id="IPR039721">
    <property type="entry name" value="C5-epimerase"/>
</dbReference>
<gene>
    <name evidence="16" type="ORF">EGW08_003542</name>
</gene>
<dbReference type="SUPFAM" id="SSF81853">
    <property type="entry name" value="Family 10 polysaccharide lyase"/>
    <property type="match status" value="1"/>
</dbReference>
<accession>A0A3S0ZWY0</accession>
<comment type="pathway">
    <text evidence="3">Glycan metabolism; heparin biosynthesis.</text>
</comment>
<feature type="compositionally biased region" description="Pro residues" evidence="13">
    <location>
        <begin position="60"/>
        <end position="70"/>
    </location>
</feature>
<name>A0A3S0ZWY0_ELYCH</name>
<dbReference type="EMBL" id="RQTK01000075">
    <property type="protein sequence ID" value="RUS88727.1"/>
    <property type="molecule type" value="Genomic_DNA"/>
</dbReference>
<dbReference type="PANTHER" id="PTHR13174:SF3">
    <property type="entry name" value="D-GLUCURONYL C5-EPIMERASE"/>
    <property type="match status" value="1"/>
</dbReference>
<proteinExistence type="inferred from homology"/>
<feature type="region of interest" description="Disordered" evidence="13">
    <location>
        <begin position="58"/>
        <end position="84"/>
    </location>
</feature>
<evidence type="ECO:0000256" key="4">
    <source>
        <dbReference type="ARBA" id="ARBA00005093"/>
    </source>
</evidence>
<evidence type="ECO:0000259" key="14">
    <source>
        <dbReference type="Pfam" id="PF06662"/>
    </source>
</evidence>
<dbReference type="GO" id="GO:0030210">
    <property type="term" value="P:heparin proteoglycan biosynthetic process"/>
    <property type="evidence" value="ECO:0007669"/>
    <property type="project" value="UniProtKB-UniPathway"/>
</dbReference>
<evidence type="ECO:0000256" key="8">
    <source>
        <dbReference type="ARBA" id="ARBA00022968"/>
    </source>
</evidence>
<comment type="subcellular location">
    <subcellularLocation>
        <location evidence="12">Endomembrane system</location>
        <topology evidence="12">Single-pass membrane protein</topology>
    </subcellularLocation>
    <subcellularLocation>
        <location evidence="2">Membrane</location>
        <topology evidence="2">Single-pass type II membrane protein</topology>
    </subcellularLocation>
</comment>
<dbReference type="PANTHER" id="PTHR13174">
    <property type="entry name" value="D-GLUCURONYL C5-EPIMERASE"/>
    <property type="match status" value="1"/>
</dbReference>
<dbReference type="InterPro" id="IPR059154">
    <property type="entry name" value="Glce_b_sandwich"/>
</dbReference>
<evidence type="ECO:0000313" key="17">
    <source>
        <dbReference type="Proteomes" id="UP000271974"/>
    </source>
</evidence>
<evidence type="ECO:0000256" key="11">
    <source>
        <dbReference type="ARBA" id="ARBA00023235"/>
    </source>
</evidence>
<evidence type="ECO:0000256" key="1">
    <source>
        <dbReference type="ARBA" id="ARBA00000434"/>
    </source>
</evidence>
<dbReference type="GO" id="GO:0005794">
    <property type="term" value="C:Golgi apparatus"/>
    <property type="evidence" value="ECO:0007669"/>
    <property type="project" value="TreeGrafter"/>
</dbReference>
<protein>
    <recommendedName>
        <fullName evidence="6">heparosan-N-sulfate-glucuronate 5-epimerase</fullName>
        <ecNumber evidence="6">5.1.3.17</ecNumber>
    </recommendedName>
</protein>
<dbReference type="STRING" id="188477.A0A3S0ZWY0"/>
<evidence type="ECO:0000256" key="10">
    <source>
        <dbReference type="ARBA" id="ARBA00023136"/>
    </source>
</evidence>
<feature type="domain" description="D-glucuronyl C5-epimerase C-terminal" evidence="14">
    <location>
        <begin position="427"/>
        <end position="616"/>
    </location>
</feature>
<dbReference type="Proteomes" id="UP000271974">
    <property type="component" value="Unassembled WGS sequence"/>
</dbReference>
<dbReference type="GO" id="GO:0047464">
    <property type="term" value="F:heparosan-N-sulfate-glucuronate 5-epimerase activity"/>
    <property type="evidence" value="ECO:0007669"/>
    <property type="project" value="UniProtKB-EC"/>
</dbReference>
<keyword evidence="7" id="KW-0812">Transmembrane</keyword>
<comment type="catalytic activity">
    <reaction evidence="1">
        <text>[heparosan-N-sulfate](n) = [heparan-N-sulfate](n)</text>
        <dbReference type="Rhea" id="RHEA:20197"/>
        <dbReference type="Rhea" id="RHEA-COMP:9556"/>
        <dbReference type="Rhea" id="RHEA-COMP:9557"/>
        <dbReference type="ChEBI" id="CHEBI:58041"/>
        <dbReference type="ChEBI" id="CHEBI:58287"/>
        <dbReference type="EC" id="5.1.3.17"/>
    </reaction>
</comment>
<evidence type="ECO:0000256" key="3">
    <source>
        <dbReference type="ARBA" id="ARBA00004841"/>
    </source>
</evidence>
<comment type="similarity">
    <text evidence="5">Belongs to the D-glucuronyl C5-epimerase family.</text>
</comment>
<organism evidence="16 17">
    <name type="scientific">Elysia chlorotica</name>
    <name type="common">Eastern emerald elysia</name>
    <name type="synonym">Sea slug</name>
    <dbReference type="NCBI Taxonomy" id="188477"/>
    <lineage>
        <taxon>Eukaryota</taxon>
        <taxon>Metazoa</taxon>
        <taxon>Spiralia</taxon>
        <taxon>Lophotrochozoa</taxon>
        <taxon>Mollusca</taxon>
        <taxon>Gastropoda</taxon>
        <taxon>Heterobranchia</taxon>
        <taxon>Euthyneura</taxon>
        <taxon>Panpulmonata</taxon>
        <taxon>Sacoglossa</taxon>
        <taxon>Placobranchoidea</taxon>
        <taxon>Plakobranchidae</taxon>
        <taxon>Elysia</taxon>
    </lineage>
</organism>
<comment type="caution">
    <text evidence="16">The sequence shown here is derived from an EMBL/GenBank/DDBJ whole genome shotgun (WGS) entry which is preliminary data.</text>
</comment>
<keyword evidence="17" id="KW-1185">Reference proteome</keyword>
<evidence type="ECO:0000256" key="12">
    <source>
        <dbReference type="ARBA" id="ARBA00037847"/>
    </source>
</evidence>
<keyword evidence="11" id="KW-0413">Isomerase</keyword>
<dbReference type="Pfam" id="PF21174">
    <property type="entry name" value="Glce_b_sandwich"/>
    <property type="match status" value="1"/>
</dbReference>